<dbReference type="OrthoDB" id="27846at2157"/>
<evidence type="ECO:0000256" key="1">
    <source>
        <dbReference type="ARBA" id="ARBA00005254"/>
    </source>
</evidence>
<dbReference type="InterPro" id="IPR029045">
    <property type="entry name" value="ClpP/crotonase-like_dom_sf"/>
</dbReference>
<accession>N0B910</accession>
<proteinExistence type="inferred from homology"/>
<dbReference type="CDD" id="cd06558">
    <property type="entry name" value="crotonase-like"/>
    <property type="match status" value="1"/>
</dbReference>
<dbReference type="RefSeq" id="WP_015589713.1">
    <property type="nucleotide sequence ID" value="NC_021169.1"/>
</dbReference>
<protein>
    <submittedName>
        <fullName evidence="2">Enoyl-CoA hydratase/carnithine racemase</fullName>
    </submittedName>
</protein>
<keyword evidence="3" id="KW-1185">Reference proteome</keyword>
<dbReference type="AlphaFoldDB" id="N0B910"/>
<dbReference type="STRING" id="387631.Asulf_00078"/>
<gene>
    <name evidence="2" type="ORF">Asulf_00078</name>
</gene>
<dbReference type="GeneID" id="15391724"/>
<reference evidence="2 3" key="1">
    <citation type="journal article" date="2013" name="Genome Announc.">
        <title>Complete Genome Sequence of the Thermophilic and Facultatively Chemolithoautotrophic Sulfate Reducer Archaeoglobus sulfaticallidus Strain PM70-1T.</title>
        <authorList>
            <person name="Stokke R."/>
            <person name="Hocking W.P."/>
            <person name="Steinsbu B.O."/>
            <person name="Steen I.H."/>
        </authorList>
    </citation>
    <scope>NUCLEOTIDE SEQUENCE [LARGE SCALE GENOMIC DNA]</scope>
    <source>
        <strain evidence="2">PM70-1</strain>
    </source>
</reference>
<dbReference type="SUPFAM" id="SSF52096">
    <property type="entry name" value="ClpP/crotonase"/>
    <property type="match status" value="1"/>
</dbReference>
<dbReference type="Pfam" id="PF00378">
    <property type="entry name" value="ECH_1"/>
    <property type="match status" value="1"/>
</dbReference>
<dbReference type="KEGG" id="ast:Asulf_00078"/>
<organism evidence="2 3">
    <name type="scientific">Archaeoglobus sulfaticallidus PM70-1</name>
    <dbReference type="NCBI Taxonomy" id="387631"/>
    <lineage>
        <taxon>Archaea</taxon>
        <taxon>Methanobacteriati</taxon>
        <taxon>Methanobacteriota</taxon>
        <taxon>Archaeoglobi</taxon>
        <taxon>Archaeoglobales</taxon>
        <taxon>Archaeoglobaceae</taxon>
        <taxon>Archaeoglobus</taxon>
    </lineage>
</organism>
<dbReference type="eggNOG" id="arCOG00239">
    <property type="taxonomic scope" value="Archaea"/>
</dbReference>
<comment type="similarity">
    <text evidence="1">Belongs to the enoyl-CoA hydratase/isomerase family.</text>
</comment>
<sequence>MDFENIEFVVDDGVARIILNRPKEHNPLSLKTAKELADALKLCERDDIKVIIICGRGSSFCAGLNVKETLENLEQIRDRKNFQDLGDVFNFGIIKKMRDLPKPIIVLTKGFTFGAGLSIVLAADYAIASEDTIFFSGFIRLGLSPDIGTSYFMPRHVGIKRAFELMCLGETFSARKAYECGIVNEVVKPDELESRGDVIAKKFLKAPKDAVARIKQLLNIAFDNPLEEHLRIEMEHTYQTMLSDDFEEGLRAVIERREPRFR</sequence>
<name>N0B910_9EURY</name>
<dbReference type="Gene3D" id="3.90.226.10">
    <property type="entry name" value="2-enoyl-CoA Hydratase, Chain A, domain 1"/>
    <property type="match status" value="1"/>
</dbReference>
<evidence type="ECO:0000313" key="3">
    <source>
        <dbReference type="Proteomes" id="UP000013307"/>
    </source>
</evidence>
<dbReference type="Proteomes" id="UP000013307">
    <property type="component" value="Chromosome"/>
</dbReference>
<dbReference type="InterPro" id="IPR051053">
    <property type="entry name" value="ECH/Chromodomain_protein"/>
</dbReference>
<dbReference type="InterPro" id="IPR001753">
    <property type="entry name" value="Enoyl-CoA_hydra/iso"/>
</dbReference>
<dbReference type="HOGENOM" id="CLU_009834_7_2_2"/>
<dbReference type="PANTHER" id="PTHR43684">
    <property type="match status" value="1"/>
</dbReference>
<dbReference type="PANTHER" id="PTHR43684:SF4">
    <property type="entry name" value="ENOYL-COA HYDRATASE_ISOMERASE FAMILY PROTEIN (AFU_ORTHOLOGUE AFUA_1G01890)"/>
    <property type="match status" value="1"/>
</dbReference>
<dbReference type="EMBL" id="CP005290">
    <property type="protein sequence ID" value="AGK60114.1"/>
    <property type="molecule type" value="Genomic_DNA"/>
</dbReference>
<evidence type="ECO:0000313" key="2">
    <source>
        <dbReference type="EMBL" id="AGK60114.1"/>
    </source>
</evidence>